<dbReference type="PIR" id="D97186">
    <property type="entry name" value="D97186"/>
</dbReference>
<protein>
    <submittedName>
        <fullName evidence="4">Predicted membrane protein</fullName>
    </submittedName>
</protein>
<sequence>MIKLKNLMNKIIKFRYLIAFIIFILCVASDFNFSSLPAWETYVPQNNNISSKTLGKIRYIRTDEWFVQTPFYMAQAMNKNHYPVNNNNIGVSGQNMILNYNAPVLDITVLSKPFNWGFLLLGKGYGLSWYWFSKLLLLILLSYEICYIITKGNKPISVLGSLWITFSPAVQWWFMQHIGDLVFYFEAIIVTYYYFLKNLTTKFKKIFFAFAFSLSCIGFTLVIYPAVQVPLFYLGIIFMVILFMNLKKDLTFKISDILIIILSFGFIAFNLIHFYLISEGSLKILLNTAYPGKRVSTGGDLPWYVLNIFLINPFLPFKDSTYKNNCEVSNLYNFFFPLIFCVPLLVKNKLKLKIKDLKFGICLIAFALIQIFFMFFKIPTFLSKITLFSYVTGERLLVVYALTSVYLSIWALALISKKKPFTPIFSLIVSAITTLIYYITIFHSPFRIYVTPIYYYLILAIFFILSFLLVYGKKTYFTIIMAIMIIVTGITVNPLTKGVNSLYNNNLSKNIISISQSNPSANWISVDNTGGIMGAFIYANGGKCLDGVNFYPDLKKWKLLDPKHRNNLIYNRYSHFSFNLTDKKTSFKLLAPDNIEVILDINDLKKLKVKFILAQSSLDNYANSNVVFDKIYQDRVNNYIIYKVIYK</sequence>
<dbReference type="Pfam" id="PF24672">
    <property type="entry name" value="DUF7654"/>
    <property type="match status" value="1"/>
</dbReference>
<gene>
    <name evidence="4" type="ordered locus">CA_C2323</name>
</gene>
<dbReference type="PATRIC" id="fig|272562.8.peg.2519"/>
<proteinExistence type="predicted"/>
<keyword evidence="1" id="KW-0472">Membrane</keyword>
<feature type="transmembrane region" description="Helical" evidence="1">
    <location>
        <begin position="129"/>
        <end position="149"/>
    </location>
</feature>
<keyword evidence="1" id="KW-0812">Transmembrane</keyword>
<evidence type="ECO:0000256" key="1">
    <source>
        <dbReference type="SAM" id="Phobius"/>
    </source>
</evidence>
<feature type="transmembrane region" description="Helical" evidence="1">
    <location>
        <begin position="258"/>
        <end position="277"/>
    </location>
</feature>
<keyword evidence="5" id="KW-1185">Reference proteome</keyword>
<feature type="transmembrane region" description="Helical" evidence="1">
    <location>
        <begin position="453"/>
        <end position="471"/>
    </location>
</feature>
<dbReference type="OrthoDB" id="909787at2"/>
<feature type="domain" description="DUF7654" evidence="2">
    <location>
        <begin position="502"/>
        <end position="646"/>
    </location>
</feature>
<organism evidence="4 5">
    <name type="scientific">Clostridium acetobutylicum (strain ATCC 824 / DSM 792 / JCM 1419 / IAM 19013 / LMG 5710 / NBRC 13948 / NRRL B-527 / VKM B-1787 / 2291 / W)</name>
    <dbReference type="NCBI Taxonomy" id="272562"/>
    <lineage>
        <taxon>Bacteria</taxon>
        <taxon>Bacillati</taxon>
        <taxon>Bacillota</taxon>
        <taxon>Clostridia</taxon>
        <taxon>Eubacteriales</taxon>
        <taxon>Clostridiaceae</taxon>
        <taxon>Clostridium</taxon>
    </lineage>
</organism>
<keyword evidence="1" id="KW-1133">Transmembrane helix</keyword>
<evidence type="ECO:0000313" key="4">
    <source>
        <dbReference type="EMBL" id="AAK80279.1"/>
    </source>
</evidence>
<dbReference type="Proteomes" id="UP000000814">
    <property type="component" value="Chromosome"/>
</dbReference>
<dbReference type="InterPro" id="IPR056071">
    <property type="entry name" value="DUF7654"/>
</dbReference>
<dbReference type="KEGG" id="cac:CA_C2323"/>
<dbReference type="Pfam" id="PF24677">
    <property type="entry name" value="DUF7657"/>
    <property type="match status" value="1"/>
</dbReference>
<dbReference type="AlphaFoldDB" id="Q97GP3"/>
<feature type="transmembrane region" description="Helical" evidence="1">
    <location>
        <begin position="396"/>
        <end position="415"/>
    </location>
</feature>
<dbReference type="HOGENOM" id="CLU_017192_0_0_9"/>
<dbReference type="InterPro" id="IPR056074">
    <property type="entry name" value="DUF7657"/>
</dbReference>
<feature type="transmembrane region" description="Helical" evidence="1">
    <location>
        <begin position="476"/>
        <end position="495"/>
    </location>
</feature>
<feature type="transmembrane region" description="Helical" evidence="1">
    <location>
        <begin position="181"/>
        <end position="199"/>
    </location>
</feature>
<feature type="transmembrane region" description="Helical" evidence="1">
    <location>
        <begin position="156"/>
        <end position="175"/>
    </location>
</feature>
<dbReference type="eggNOG" id="ENOG502Z7Q8">
    <property type="taxonomic scope" value="Bacteria"/>
</dbReference>
<accession>Q97GP3</accession>
<reference evidence="4 5" key="1">
    <citation type="journal article" date="2001" name="J. Bacteriol.">
        <title>Genome sequence and comparative analysis of the solvent-producing bacterium Clostridium acetobutylicum.</title>
        <authorList>
            <person name="Nolling J."/>
            <person name="Breton G."/>
            <person name="Omelchenko M.V."/>
            <person name="Makarova K.S."/>
            <person name="Zeng Q."/>
            <person name="Gibson R."/>
            <person name="Lee H.M."/>
            <person name="Dubois J."/>
            <person name="Qiu D."/>
            <person name="Hitti J."/>
            <person name="Wolf Y.I."/>
            <person name="Tatusov R.L."/>
            <person name="Sabathe F."/>
            <person name="Doucette-Stamm L."/>
            <person name="Soucaille P."/>
            <person name="Daly M.J."/>
            <person name="Bennett G.N."/>
            <person name="Koonin E.V."/>
            <person name="Smith D.R."/>
        </authorList>
    </citation>
    <scope>NUCLEOTIDE SEQUENCE [LARGE SCALE GENOMIC DNA]</scope>
    <source>
        <strain evidence="5">ATCC 824 / DSM 792 / JCM 1419 / LMG 5710 / VKM B-1787</strain>
    </source>
</reference>
<dbReference type="STRING" id="272562.CA_C2323"/>
<feature type="transmembrane region" description="Helical" evidence="1">
    <location>
        <begin position="206"/>
        <end position="224"/>
    </location>
</feature>
<evidence type="ECO:0000259" key="2">
    <source>
        <dbReference type="Pfam" id="PF24672"/>
    </source>
</evidence>
<feature type="transmembrane region" description="Helical" evidence="1">
    <location>
        <begin position="422"/>
        <end position="441"/>
    </location>
</feature>
<evidence type="ECO:0000313" key="5">
    <source>
        <dbReference type="Proteomes" id="UP000000814"/>
    </source>
</evidence>
<dbReference type="RefSeq" id="WP_010965620.1">
    <property type="nucleotide sequence ID" value="NC_003030.1"/>
</dbReference>
<dbReference type="EMBL" id="AE001437">
    <property type="protein sequence ID" value="AAK80279.1"/>
    <property type="molecule type" value="Genomic_DNA"/>
</dbReference>
<feature type="transmembrane region" description="Helical" evidence="1">
    <location>
        <begin position="330"/>
        <end position="346"/>
    </location>
</feature>
<feature type="transmembrane region" description="Helical" evidence="1">
    <location>
        <begin position="12"/>
        <end position="33"/>
    </location>
</feature>
<feature type="transmembrane region" description="Helical" evidence="1">
    <location>
        <begin position="358"/>
        <end position="376"/>
    </location>
</feature>
<feature type="transmembrane region" description="Helical" evidence="1">
    <location>
        <begin position="230"/>
        <end position="246"/>
    </location>
</feature>
<name>Q97GP3_CLOAB</name>
<feature type="domain" description="DUF7657" evidence="3">
    <location>
        <begin position="13"/>
        <end position="413"/>
    </location>
</feature>
<evidence type="ECO:0000259" key="3">
    <source>
        <dbReference type="Pfam" id="PF24677"/>
    </source>
</evidence>